<dbReference type="SUPFAM" id="SSF51905">
    <property type="entry name" value="FAD/NAD(P)-binding domain"/>
    <property type="match status" value="1"/>
</dbReference>
<evidence type="ECO:0000313" key="8">
    <source>
        <dbReference type="Proteomes" id="UP000664859"/>
    </source>
</evidence>
<keyword evidence="4" id="KW-0125">Carotenoid biosynthesis</keyword>
<protein>
    <recommendedName>
        <fullName evidence="3">lycopene beta-cyclase</fullName>
        <ecNumber evidence="3">5.5.1.19</ecNumber>
    </recommendedName>
</protein>
<reference evidence="7" key="1">
    <citation type="submission" date="2021-02" db="EMBL/GenBank/DDBJ databases">
        <title>First Annotated Genome of the Yellow-green Alga Tribonema minus.</title>
        <authorList>
            <person name="Mahan K.M."/>
        </authorList>
    </citation>
    <scope>NUCLEOTIDE SEQUENCE</scope>
    <source>
        <strain evidence="7">UTEX B ZZ1240</strain>
    </source>
</reference>
<name>A0A835YM92_9STRA</name>
<organism evidence="7 8">
    <name type="scientific">Tribonema minus</name>
    <dbReference type="NCBI Taxonomy" id="303371"/>
    <lineage>
        <taxon>Eukaryota</taxon>
        <taxon>Sar</taxon>
        <taxon>Stramenopiles</taxon>
        <taxon>Ochrophyta</taxon>
        <taxon>PX clade</taxon>
        <taxon>Xanthophyceae</taxon>
        <taxon>Tribonematales</taxon>
        <taxon>Tribonemataceae</taxon>
        <taxon>Tribonema</taxon>
    </lineage>
</organism>
<dbReference type="GO" id="GO:0016860">
    <property type="term" value="F:intramolecular oxidoreductase activity"/>
    <property type="evidence" value="ECO:0007669"/>
    <property type="project" value="UniProtKB-ARBA"/>
</dbReference>
<evidence type="ECO:0000256" key="4">
    <source>
        <dbReference type="ARBA" id="ARBA00022746"/>
    </source>
</evidence>
<dbReference type="GO" id="GO:0016117">
    <property type="term" value="P:carotenoid biosynthetic process"/>
    <property type="evidence" value="ECO:0007669"/>
    <property type="project" value="UniProtKB-KW"/>
</dbReference>
<dbReference type="OrthoDB" id="1716816at2759"/>
<dbReference type="InterPro" id="IPR010108">
    <property type="entry name" value="Lycopene_cyclase_b/e"/>
</dbReference>
<gene>
    <name evidence="7" type="ORF">JKP88DRAFT_202143</name>
</gene>
<dbReference type="Gene3D" id="3.50.50.60">
    <property type="entry name" value="FAD/NAD(P)-binding domain"/>
    <property type="match status" value="1"/>
</dbReference>
<dbReference type="AlphaFoldDB" id="A0A835YM92"/>
<comment type="similarity">
    <text evidence="2">Belongs to the lycopene cyclase family.</text>
</comment>
<proteinExistence type="inferred from homology"/>
<dbReference type="InterPro" id="IPR036188">
    <property type="entry name" value="FAD/NAD-bd_sf"/>
</dbReference>
<sequence length="518" mass="56330">MSWGQKPSGGAPSQQQDLKKKLKEPFDVAVIGSGPGGSVMATMLAEKHGLRVAVIDPALERGWVPNYGVWLEEWEALDRLLDIGLGACLSRTWSVTDCFYGQSHGVPEGERLRIERPYARVARHAMRETLRDRMIRAGAVRIQGGVDAETVQHTATGSTFKLDTGDVVTARMILDCSGHNTKLVERQGPHDPGFQIAYGMECDVKDDLGPYDPDAMLFMDYRTSFAPAARQQRLRAVPTFLYAMPLGRSGSGGGGAQRVFFEETSLVARPPMAIEECKERLYERLAHHGIEVTKVHEEEFCVIPMGGSLPKFDQRVVGFAGAGGLVHASTGYMQVRMLAAAKPAADAIGRAFAAAGADRANFNPDAAARRAYLAIWPAAARVQRDFHMFGGEFLMQQDVEALRGFFNAFFKVPLPYWAGFLSGYPGLPHNEMHQSWGQRFLFGVQLWLYAPVPVKVALAVDAIKTGLQLGLVKSVTPLSDAEYDKDAALEAALSAMESASSAAAKSAGKAAPRELVES</sequence>
<dbReference type="PANTHER" id="PTHR39757:SF5">
    <property type="entry name" value="OS02G0190600 PROTEIN"/>
    <property type="match status" value="1"/>
</dbReference>
<evidence type="ECO:0000256" key="5">
    <source>
        <dbReference type="ARBA" id="ARBA00023027"/>
    </source>
</evidence>
<comment type="pathway">
    <text evidence="1">Carotenoid biosynthesis; beta-carotene biosynthesis.</text>
</comment>
<comment type="caution">
    <text evidence="7">The sequence shown here is derived from an EMBL/GenBank/DDBJ whole genome shotgun (WGS) entry which is preliminary data.</text>
</comment>
<accession>A0A835YM92</accession>
<comment type="pathway">
    <text evidence="6">Carotenoid biosynthesis; beta-zeacarotene biosynthesis.</text>
</comment>
<keyword evidence="8" id="KW-1185">Reference proteome</keyword>
<evidence type="ECO:0000256" key="3">
    <source>
        <dbReference type="ARBA" id="ARBA00012242"/>
    </source>
</evidence>
<dbReference type="Pfam" id="PF05834">
    <property type="entry name" value="Lycopene_cycl"/>
    <property type="match status" value="1"/>
</dbReference>
<dbReference type="NCBIfam" id="TIGR01790">
    <property type="entry name" value="carotene-cycl"/>
    <property type="match status" value="1"/>
</dbReference>
<evidence type="ECO:0000256" key="1">
    <source>
        <dbReference type="ARBA" id="ARBA00005089"/>
    </source>
</evidence>
<dbReference type="PANTHER" id="PTHR39757">
    <property type="match status" value="1"/>
</dbReference>
<evidence type="ECO:0000256" key="2">
    <source>
        <dbReference type="ARBA" id="ARBA00006599"/>
    </source>
</evidence>
<dbReference type="Proteomes" id="UP000664859">
    <property type="component" value="Unassembled WGS sequence"/>
</dbReference>
<evidence type="ECO:0000256" key="6">
    <source>
        <dbReference type="ARBA" id="ARBA00037906"/>
    </source>
</evidence>
<dbReference type="EMBL" id="JAFCMP010000521">
    <property type="protein sequence ID" value="KAG5177810.1"/>
    <property type="molecule type" value="Genomic_DNA"/>
</dbReference>
<keyword evidence="5" id="KW-0520">NAD</keyword>
<evidence type="ECO:0000313" key="7">
    <source>
        <dbReference type="EMBL" id="KAG5177810.1"/>
    </source>
</evidence>
<dbReference type="GO" id="GO:0016705">
    <property type="term" value="F:oxidoreductase activity, acting on paired donors, with incorporation or reduction of molecular oxygen"/>
    <property type="evidence" value="ECO:0007669"/>
    <property type="project" value="InterPro"/>
</dbReference>
<dbReference type="EC" id="5.5.1.19" evidence="3"/>